<evidence type="ECO:0000313" key="1">
    <source>
        <dbReference type="EMBL" id="KLV07887.1"/>
    </source>
</evidence>
<reference evidence="1 2" key="1">
    <citation type="submission" date="2015-05" db="EMBL/GenBank/DDBJ databases">
        <title>Photobacterium galathea sp. nov.</title>
        <authorList>
            <person name="Machado H."/>
            <person name="Gram L."/>
        </authorList>
    </citation>
    <scope>NUCLEOTIDE SEQUENCE [LARGE SCALE GENOMIC DNA]</scope>
    <source>
        <strain evidence="1 2">DSM 22954</strain>
    </source>
</reference>
<sequence length="152" mass="17573">MKGFSCFGLLFLVAACTSQDNIGDVANQKAQYVNGECYHTGAMQSLTASFDQYMDERNSELKSLQPELSAENYEQLDYALKHFVNYWHQLEQERNQACELHATCQFVWLKSPDLQRDNDFCDGTDFEYSVSRAKLINFFNDIERLQLEKAVP</sequence>
<name>A0A0J1K090_9GAMM</name>
<dbReference type="PROSITE" id="PS51257">
    <property type="entry name" value="PROKAR_LIPOPROTEIN"/>
    <property type="match status" value="1"/>
</dbReference>
<dbReference type="RefSeq" id="WP_047885781.1">
    <property type="nucleotide sequence ID" value="NZ_CP071326.1"/>
</dbReference>
<accession>A0A0J1K090</accession>
<organism evidence="1 2">
    <name type="scientific">Photobacterium ganghwense</name>
    <dbReference type="NCBI Taxonomy" id="320778"/>
    <lineage>
        <taxon>Bacteria</taxon>
        <taxon>Pseudomonadati</taxon>
        <taxon>Pseudomonadota</taxon>
        <taxon>Gammaproteobacteria</taxon>
        <taxon>Vibrionales</taxon>
        <taxon>Vibrionaceae</taxon>
        <taxon>Photobacterium</taxon>
    </lineage>
</organism>
<dbReference type="EMBL" id="LDOU01000015">
    <property type="protein sequence ID" value="KLV07887.1"/>
    <property type="molecule type" value="Genomic_DNA"/>
</dbReference>
<comment type="caution">
    <text evidence="1">The sequence shown here is derived from an EMBL/GenBank/DDBJ whole genome shotgun (WGS) entry which is preliminary data.</text>
</comment>
<keyword evidence="2" id="KW-1185">Reference proteome</keyword>
<dbReference type="OrthoDB" id="5819408at2"/>
<dbReference type="AlphaFoldDB" id="A0A0J1K090"/>
<proteinExistence type="predicted"/>
<dbReference type="Proteomes" id="UP000035909">
    <property type="component" value="Unassembled WGS sequence"/>
</dbReference>
<evidence type="ECO:0000313" key="2">
    <source>
        <dbReference type="Proteomes" id="UP000035909"/>
    </source>
</evidence>
<dbReference type="PATRIC" id="fig|320778.3.peg.2957"/>
<gene>
    <name evidence="1" type="ORF">ABT57_13560</name>
</gene>
<protein>
    <submittedName>
        <fullName evidence="1">Uncharacterized protein</fullName>
    </submittedName>
</protein>